<dbReference type="Proteomes" id="UP000198771">
    <property type="component" value="Unassembled WGS sequence"/>
</dbReference>
<keyword evidence="1" id="KW-1133">Transmembrane helix</keyword>
<accession>A0A1G6D5W3</accession>
<keyword evidence="3" id="KW-1185">Reference proteome</keyword>
<name>A0A1G6D5W3_9BACT</name>
<evidence type="ECO:0000256" key="1">
    <source>
        <dbReference type="SAM" id="Phobius"/>
    </source>
</evidence>
<protein>
    <submittedName>
        <fullName evidence="2">Nickel transport protein</fullName>
    </submittedName>
</protein>
<dbReference type="AlphaFoldDB" id="A0A1G6D5W3"/>
<evidence type="ECO:0000313" key="2">
    <source>
        <dbReference type="EMBL" id="SDB40491.1"/>
    </source>
</evidence>
<dbReference type="EMBL" id="FMXO01000010">
    <property type="protein sequence ID" value="SDB40491.1"/>
    <property type="molecule type" value="Genomic_DNA"/>
</dbReference>
<feature type="transmembrane region" description="Helical" evidence="1">
    <location>
        <begin position="175"/>
        <end position="193"/>
    </location>
</feature>
<dbReference type="STRING" id="617002.SAMN05660653_01943"/>
<proteinExistence type="predicted"/>
<gene>
    <name evidence="2" type="ORF">SAMN05660653_01943</name>
</gene>
<sequence length="196" mass="21008">MLSRCLVLIFLLIGTANPAMGHKLLLIAWVQGDQLMAEAAFGTGQFAAEMQIIVDDAVSGETLLTGTTDEQGYFETILPQEILRRGAPLLVTASDGAGHVARQTIPAEDLRPFISEELTEKTVPAGDAKQHQPGISGLDEALLQRLVQDAVRQEIAPLRRDILALSQTGPGIPEIIGGIGWIIGLASLGAWLLRRK</sequence>
<keyword evidence="1" id="KW-0472">Membrane</keyword>
<organism evidence="2 3">
    <name type="scientific">Desulfonatronum thiosulfatophilum</name>
    <dbReference type="NCBI Taxonomy" id="617002"/>
    <lineage>
        <taxon>Bacteria</taxon>
        <taxon>Pseudomonadati</taxon>
        <taxon>Thermodesulfobacteriota</taxon>
        <taxon>Desulfovibrionia</taxon>
        <taxon>Desulfovibrionales</taxon>
        <taxon>Desulfonatronaceae</taxon>
        <taxon>Desulfonatronum</taxon>
    </lineage>
</organism>
<dbReference type="OrthoDB" id="9795418at2"/>
<reference evidence="2 3" key="1">
    <citation type="submission" date="2016-10" db="EMBL/GenBank/DDBJ databases">
        <authorList>
            <person name="de Groot N.N."/>
        </authorList>
    </citation>
    <scope>NUCLEOTIDE SEQUENCE [LARGE SCALE GENOMIC DNA]</scope>
    <source>
        <strain evidence="2 3">ASO4-2</strain>
    </source>
</reference>
<evidence type="ECO:0000313" key="3">
    <source>
        <dbReference type="Proteomes" id="UP000198771"/>
    </source>
</evidence>
<keyword evidence="1" id="KW-0812">Transmembrane</keyword>
<dbReference type="RefSeq" id="WP_092120719.1">
    <property type="nucleotide sequence ID" value="NZ_FMXO01000010.1"/>
</dbReference>